<dbReference type="GO" id="GO:0006654">
    <property type="term" value="P:phosphatidic acid biosynthetic process"/>
    <property type="evidence" value="ECO:0007669"/>
    <property type="project" value="TreeGrafter"/>
</dbReference>
<feature type="transmembrane region" description="Helical" evidence="1">
    <location>
        <begin position="160"/>
        <end position="179"/>
    </location>
</feature>
<dbReference type="PANTHER" id="PTHR31303:SF1">
    <property type="entry name" value="CTP-DEPENDENT DIACYLGLYCEROL KINASE 1"/>
    <property type="match status" value="1"/>
</dbReference>
<feature type="non-terminal residue" evidence="2">
    <location>
        <position position="1"/>
    </location>
</feature>
<proteinExistence type="predicted"/>
<feature type="transmembrane region" description="Helical" evidence="1">
    <location>
        <begin position="135"/>
        <end position="153"/>
    </location>
</feature>
<dbReference type="EMBL" id="HBKQ01044973">
    <property type="protein sequence ID" value="CAE2269310.1"/>
    <property type="molecule type" value="Transcribed_RNA"/>
</dbReference>
<keyword evidence="1" id="KW-0812">Transmembrane</keyword>
<gene>
    <name evidence="2" type="ORF">OAUR00152_LOCUS31006</name>
</gene>
<protein>
    <recommendedName>
        <fullName evidence="3">Dolichol kinase</fullName>
    </recommendedName>
</protein>
<dbReference type="GO" id="GO:0004143">
    <property type="term" value="F:ATP-dependent diacylglycerol kinase activity"/>
    <property type="evidence" value="ECO:0007669"/>
    <property type="project" value="InterPro"/>
</dbReference>
<organism evidence="2">
    <name type="scientific">Odontella aurita</name>
    <dbReference type="NCBI Taxonomy" id="265563"/>
    <lineage>
        <taxon>Eukaryota</taxon>
        <taxon>Sar</taxon>
        <taxon>Stramenopiles</taxon>
        <taxon>Ochrophyta</taxon>
        <taxon>Bacillariophyta</taxon>
        <taxon>Mediophyceae</taxon>
        <taxon>Biddulphiophycidae</taxon>
        <taxon>Eupodiscales</taxon>
        <taxon>Odontellaceae</taxon>
        <taxon>Odontella</taxon>
    </lineage>
</organism>
<dbReference type="GO" id="GO:0005789">
    <property type="term" value="C:endoplasmic reticulum membrane"/>
    <property type="evidence" value="ECO:0007669"/>
    <property type="project" value="TreeGrafter"/>
</dbReference>
<dbReference type="PANTHER" id="PTHR31303">
    <property type="entry name" value="CTP-DEPENDENT DIACYLGLYCEROL KINASE 1"/>
    <property type="match status" value="1"/>
</dbReference>
<keyword evidence="1" id="KW-1133">Transmembrane helix</keyword>
<sequence length="255" mass="26663">VVCSAEKMTSEALRSSADGDWSELKILFFFLASAVLVILLQVATAREGGNDSACSTAGSANRSSLHIRRRLQHASTGGVFWALSYIIPPVPGAFMLLLGAATLGVFHIVRLRSNAAQDFYLRLFGSLLRPHEMHGLPGAFYFLLGTAFVTLLCPIDEARLAVLCLSLGDPAAAIVGSSFGGLNLVAHASLGGCLACFSVCFCLGLLLDFSGRDAFMASAAATVAEATAGFVGIDDNLFIPIAVGFAMRIGRGNVA</sequence>
<keyword evidence="1" id="KW-0472">Membrane</keyword>
<dbReference type="InterPro" id="IPR037997">
    <property type="entry name" value="Dgk1-like"/>
</dbReference>
<dbReference type="AlphaFoldDB" id="A0A7S4JNJ5"/>
<name>A0A7S4JNJ5_9STRA</name>
<evidence type="ECO:0000256" key="1">
    <source>
        <dbReference type="SAM" id="Phobius"/>
    </source>
</evidence>
<evidence type="ECO:0000313" key="2">
    <source>
        <dbReference type="EMBL" id="CAE2269310.1"/>
    </source>
</evidence>
<accession>A0A7S4JNJ5</accession>
<feature type="transmembrane region" description="Helical" evidence="1">
    <location>
        <begin position="26"/>
        <end position="43"/>
    </location>
</feature>
<feature type="transmembrane region" description="Helical" evidence="1">
    <location>
        <begin position="185"/>
        <end position="207"/>
    </location>
</feature>
<reference evidence="2" key="1">
    <citation type="submission" date="2021-01" db="EMBL/GenBank/DDBJ databases">
        <authorList>
            <person name="Corre E."/>
            <person name="Pelletier E."/>
            <person name="Niang G."/>
            <person name="Scheremetjew M."/>
            <person name="Finn R."/>
            <person name="Kale V."/>
            <person name="Holt S."/>
            <person name="Cochrane G."/>
            <person name="Meng A."/>
            <person name="Brown T."/>
            <person name="Cohen L."/>
        </authorList>
    </citation>
    <scope>NUCLEOTIDE SEQUENCE</scope>
    <source>
        <strain evidence="2">Isolate 1302-5</strain>
    </source>
</reference>
<feature type="transmembrane region" description="Helical" evidence="1">
    <location>
        <begin position="78"/>
        <end position="109"/>
    </location>
</feature>
<evidence type="ECO:0008006" key="3">
    <source>
        <dbReference type="Google" id="ProtNLM"/>
    </source>
</evidence>